<evidence type="ECO:0000256" key="5">
    <source>
        <dbReference type="ARBA" id="ARBA00022824"/>
    </source>
</evidence>
<proteinExistence type="inferred from homology"/>
<name>R7TGR5_CAPTE</name>
<accession>R7TGR5</accession>
<reference evidence="10" key="3">
    <citation type="submission" date="2015-06" db="UniProtKB">
        <authorList>
            <consortium name="EnsemblMetazoa"/>
        </authorList>
    </citation>
    <scope>IDENTIFICATION</scope>
</reference>
<keyword evidence="11" id="KW-1185">Reference proteome</keyword>
<dbReference type="EMBL" id="KB309962">
    <property type="protein sequence ID" value="ELT92879.1"/>
    <property type="molecule type" value="Genomic_DNA"/>
</dbReference>
<gene>
    <name evidence="9" type="ORF">CAPTEDRAFT_225073</name>
</gene>
<evidence type="ECO:0000256" key="8">
    <source>
        <dbReference type="SAM" id="Phobius"/>
    </source>
</evidence>
<dbReference type="OMA" id="PIRAGWM"/>
<reference evidence="11" key="1">
    <citation type="submission" date="2012-12" db="EMBL/GenBank/DDBJ databases">
        <authorList>
            <person name="Hellsten U."/>
            <person name="Grimwood J."/>
            <person name="Chapman J.A."/>
            <person name="Shapiro H."/>
            <person name="Aerts A."/>
            <person name="Otillar R.P."/>
            <person name="Terry A.Y."/>
            <person name="Boore J.L."/>
            <person name="Simakov O."/>
            <person name="Marletaz F."/>
            <person name="Cho S.-J."/>
            <person name="Edsinger-Gonzales E."/>
            <person name="Havlak P."/>
            <person name="Kuo D.-H."/>
            <person name="Larsson T."/>
            <person name="Lv J."/>
            <person name="Arendt D."/>
            <person name="Savage R."/>
            <person name="Osoegawa K."/>
            <person name="de Jong P."/>
            <person name="Lindberg D.R."/>
            <person name="Seaver E.C."/>
            <person name="Weisblat D.A."/>
            <person name="Putnam N.H."/>
            <person name="Grigoriev I.V."/>
            <person name="Rokhsar D.S."/>
        </authorList>
    </citation>
    <scope>NUCLEOTIDE SEQUENCE</scope>
    <source>
        <strain evidence="11">I ESC-2004</strain>
    </source>
</reference>
<dbReference type="OrthoDB" id="10012212at2759"/>
<feature type="transmembrane region" description="Helical" evidence="8">
    <location>
        <begin position="133"/>
        <end position="152"/>
    </location>
</feature>
<dbReference type="AlphaFoldDB" id="R7TGR5"/>
<evidence type="ECO:0000256" key="4">
    <source>
        <dbReference type="ARBA" id="ARBA00022692"/>
    </source>
</evidence>
<reference evidence="9 11" key="2">
    <citation type="journal article" date="2013" name="Nature">
        <title>Insights into bilaterian evolution from three spiralian genomes.</title>
        <authorList>
            <person name="Simakov O."/>
            <person name="Marletaz F."/>
            <person name="Cho S.J."/>
            <person name="Edsinger-Gonzales E."/>
            <person name="Havlak P."/>
            <person name="Hellsten U."/>
            <person name="Kuo D.H."/>
            <person name="Larsson T."/>
            <person name="Lv J."/>
            <person name="Arendt D."/>
            <person name="Savage R."/>
            <person name="Osoegawa K."/>
            <person name="de Jong P."/>
            <person name="Grimwood J."/>
            <person name="Chapman J.A."/>
            <person name="Shapiro H."/>
            <person name="Aerts A."/>
            <person name="Otillar R.P."/>
            <person name="Terry A.Y."/>
            <person name="Boore J.L."/>
            <person name="Grigoriev I.V."/>
            <person name="Lindberg D.R."/>
            <person name="Seaver E.C."/>
            <person name="Weisblat D.A."/>
            <person name="Putnam N.H."/>
            <person name="Rokhsar D.S."/>
        </authorList>
    </citation>
    <scope>NUCLEOTIDE SEQUENCE</scope>
    <source>
        <strain evidence="9 11">I ESC-2004</strain>
    </source>
</reference>
<evidence type="ECO:0000256" key="3">
    <source>
        <dbReference type="ARBA" id="ARBA00015033"/>
    </source>
</evidence>
<keyword evidence="4 8" id="KW-0812">Transmembrane</keyword>
<organism evidence="9">
    <name type="scientific">Capitella teleta</name>
    <name type="common">Polychaete worm</name>
    <dbReference type="NCBI Taxonomy" id="283909"/>
    <lineage>
        <taxon>Eukaryota</taxon>
        <taxon>Metazoa</taxon>
        <taxon>Spiralia</taxon>
        <taxon>Lophotrochozoa</taxon>
        <taxon>Annelida</taxon>
        <taxon>Polychaeta</taxon>
        <taxon>Sedentaria</taxon>
        <taxon>Scolecida</taxon>
        <taxon>Capitellidae</taxon>
        <taxon>Capitella</taxon>
    </lineage>
</organism>
<dbReference type="GO" id="GO:0006624">
    <property type="term" value="P:vacuolar protein processing"/>
    <property type="evidence" value="ECO:0007669"/>
    <property type="project" value="TreeGrafter"/>
</dbReference>
<evidence type="ECO:0000313" key="9">
    <source>
        <dbReference type="EMBL" id="ELT92879.1"/>
    </source>
</evidence>
<dbReference type="GO" id="GO:0005773">
    <property type="term" value="C:vacuole"/>
    <property type="evidence" value="ECO:0007669"/>
    <property type="project" value="GOC"/>
</dbReference>
<evidence type="ECO:0000256" key="2">
    <source>
        <dbReference type="ARBA" id="ARBA00009950"/>
    </source>
</evidence>
<protein>
    <recommendedName>
        <fullName evidence="3">Transmembrane protein 208</fullName>
    </recommendedName>
</protein>
<evidence type="ECO:0000256" key="6">
    <source>
        <dbReference type="ARBA" id="ARBA00022989"/>
    </source>
</evidence>
<dbReference type="PANTHER" id="PTHR13505">
    <property type="entry name" value="TRANSMEMBRANE PROTEIN 208"/>
    <property type="match status" value="1"/>
</dbReference>
<evidence type="ECO:0000256" key="1">
    <source>
        <dbReference type="ARBA" id="ARBA00004477"/>
    </source>
</evidence>
<dbReference type="InterPro" id="IPR008506">
    <property type="entry name" value="SND2/TMEM208"/>
</dbReference>
<dbReference type="GO" id="GO:0005789">
    <property type="term" value="C:endoplasmic reticulum membrane"/>
    <property type="evidence" value="ECO:0007669"/>
    <property type="project" value="UniProtKB-SubCell"/>
</dbReference>
<keyword evidence="5" id="KW-0256">Endoplasmic reticulum</keyword>
<evidence type="ECO:0000313" key="10">
    <source>
        <dbReference type="EnsemblMetazoa" id="CapteP225073"/>
    </source>
</evidence>
<dbReference type="EMBL" id="AMQN01013103">
    <property type="status" value="NOT_ANNOTATED_CDS"/>
    <property type="molecule type" value="Genomic_DNA"/>
</dbReference>
<sequence>MPPKGKQGTKGQKQIVEENKSTISFYKTIIVAVNVIFLLFTFIFFWGSFTAWYMFLTFVCLVIYFACLRTMQSMAGASYTPDGVTLLDGGIDLNMESGMAEHLKDLILLTAGVQILSLFSSYFWLLLLLAPSWGFYLLWVNFLAPWFFAEAPEVDEKKQKKMERKMKRRQ</sequence>
<comment type="similarity">
    <text evidence="2">Belongs to the TMEM208 family.</text>
</comment>
<feature type="transmembrane region" description="Helical" evidence="8">
    <location>
        <begin position="51"/>
        <end position="68"/>
    </location>
</feature>
<dbReference type="FunCoup" id="R7TGR5">
    <property type="interactions" value="76"/>
</dbReference>
<dbReference type="Pfam" id="PF05620">
    <property type="entry name" value="TMEM208_SND2"/>
    <property type="match status" value="1"/>
</dbReference>
<feature type="transmembrane region" description="Helical" evidence="8">
    <location>
        <begin position="106"/>
        <end position="127"/>
    </location>
</feature>
<evidence type="ECO:0000313" key="11">
    <source>
        <dbReference type="Proteomes" id="UP000014760"/>
    </source>
</evidence>
<keyword evidence="7 8" id="KW-0472">Membrane</keyword>
<dbReference type="EnsemblMetazoa" id="CapteT225073">
    <property type="protein sequence ID" value="CapteP225073"/>
    <property type="gene ID" value="CapteG225073"/>
</dbReference>
<dbReference type="PANTHER" id="PTHR13505:SF7">
    <property type="entry name" value="TRANSMEMBRANE PROTEIN 208"/>
    <property type="match status" value="1"/>
</dbReference>
<feature type="transmembrane region" description="Helical" evidence="8">
    <location>
        <begin position="25"/>
        <end position="45"/>
    </location>
</feature>
<dbReference type="STRING" id="283909.R7TGR5"/>
<comment type="subcellular location">
    <subcellularLocation>
        <location evidence="1">Endoplasmic reticulum membrane</location>
        <topology evidence="1">Multi-pass membrane protein</topology>
    </subcellularLocation>
</comment>
<evidence type="ECO:0000256" key="7">
    <source>
        <dbReference type="ARBA" id="ARBA00023136"/>
    </source>
</evidence>
<dbReference type="HOGENOM" id="CLU_094308_3_0_1"/>
<keyword evidence="6 8" id="KW-1133">Transmembrane helix</keyword>
<dbReference type="Proteomes" id="UP000014760">
    <property type="component" value="Unassembled WGS sequence"/>
</dbReference>
<dbReference type="EMBL" id="AMQN01013102">
    <property type="status" value="NOT_ANNOTATED_CDS"/>
    <property type="molecule type" value="Genomic_DNA"/>
</dbReference>